<dbReference type="EMBL" id="CAKKNE010000003">
    <property type="protein sequence ID" value="CAH0370971.1"/>
    <property type="molecule type" value="Genomic_DNA"/>
</dbReference>
<dbReference type="InterPro" id="IPR003034">
    <property type="entry name" value="SAP_dom"/>
</dbReference>
<dbReference type="Proteomes" id="UP000789595">
    <property type="component" value="Unassembled WGS sequence"/>
</dbReference>
<feature type="region of interest" description="Disordered" evidence="1">
    <location>
        <begin position="112"/>
        <end position="131"/>
    </location>
</feature>
<feature type="domain" description="SAP" evidence="2">
    <location>
        <begin position="277"/>
        <end position="311"/>
    </location>
</feature>
<evidence type="ECO:0000259" key="2">
    <source>
        <dbReference type="PROSITE" id="PS50800"/>
    </source>
</evidence>
<dbReference type="PANTHER" id="PTHR35213">
    <property type="entry name" value="RING-TYPE DOMAIN-CONTAINING PROTEIN-RELATED"/>
    <property type="match status" value="1"/>
</dbReference>
<dbReference type="SUPFAM" id="SSF68906">
    <property type="entry name" value="SAP domain"/>
    <property type="match status" value="1"/>
</dbReference>
<dbReference type="PROSITE" id="PS50800">
    <property type="entry name" value="SAP"/>
    <property type="match status" value="1"/>
</dbReference>
<feature type="compositionally biased region" description="Pro residues" evidence="1">
    <location>
        <begin position="238"/>
        <end position="258"/>
    </location>
</feature>
<feature type="region of interest" description="Disordered" evidence="1">
    <location>
        <begin position="52"/>
        <end position="75"/>
    </location>
</feature>
<accession>A0A7S3ZZD9</accession>
<reference evidence="4" key="2">
    <citation type="submission" date="2021-11" db="EMBL/GenBank/DDBJ databases">
        <authorList>
            <consortium name="Genoscope - CEA"/>
            <person name="William W."/>
        </authorList>
    </citation>
    <scope>NUCLEOTIDE SEQUENCE</scope>
</reference>
<gene>
    <name evidence="3" type="ORF">PCAL00307_LOCUS14501</name>
    <name evidence="4" type="ORF">PECAL_3P08880</name>
</gene>
<evidence type="ECO:0000313" key="3">
    <source>
        <dbReference type="EMBL" id="CAE0699065.1"/>
    </source>
</evidence>
<dbReference type="OrthoDB" id="47272at2759"/>
<reference evidence="3" key="1">
    <citation type="submission" date="2021-01" db="EMBL/GenBank/DDBJ databases">
        <authorList>
            <person name="Corre E."/>
            <person name="Pelletier E."/>
            <person name="Niang G."/>
            <person name="Scheremetjew M."/>
            <person name="Finn R."/>
            <person name="Kale V."/>
            <person name="Holt S."/>
            <person name="Cochrane G."/>
            <person name="Meng A."/>
            <person name="Brown T."/>
            <person name="Cohen L."/>
        </authorList>
    </citation>
    <scope>NUCLEOTIDE SEQUENCE</scope>
    <source>
        <strain evidence="3">CCMP1756</strain>
    </source>
</reference>
<dbReference type="PANTHER" id="PTHR35213:SF5">
    <property type="entry name" value="RING-TYPE DOMAIN-CONTAINING PROTEIN"/>
    <property type="match status" value="1"/>
</dbReference>
<feature type="region of interest" description="Disordered" evidence="1">
    <location>
        <begin position="230"/>
        <end position="279"/>
    </location>
</feature>
<dbReference type="AlphaFoldDB" id="A0A7S3ZZD9"/>
<protein>
    <recommendedName>
        <fullName evidence="2">SAP domain-containing protein</fullName>
    </recommendedName>
</protein>
<dbReference type="SMART" id="SM00513">
    <property type="entry name" value="SAP"/>
    <property type="match status" value="1"/>
</dbReference>
<dbReference type="EMBL" id="HBIW01016805">
    <property type="protein sequence ID" value="CAE0699065.1"/>
    <property type="molecule type" value="Transcribed_RNA"/>
</dbReference>
<proteinExistence type="predicted"/>
<name>A0A7S3ZZD9_9STRA</name>
<dbReference type="InterPro" id="IPR036361">
    <property type="entry name" value="SAP_dom_sf"/>
</dbReference>
<organism evidence="3">
    <name type="scientific">Pelagomonas calceolata</name>
    <dbReference type="NCBI Taxonomy" id="35677"/>
    <lineage>
        <taxon>Eukaryota</taxon>
        <taxon>Sar</taxon>
        <taxon>Stramenopiles</taxon>
        <taxon>Ochrophyta</taxon>
        <taxon>Pelagophyceae</taxon>
        <taxon>Pelagomonadales</taxon>
        <taxon>Pelagomonadaceae</taxon>
        <taxon>Pelagomonas</taxon>
    </lineage>
</organism>
<evidence type="ECO:0000256" key="1">
    <source>
        <dbReference type="SAM" id="MobiDB-lite"/>
    </source>
</evidence>
<sequence length="352" mass="37674">MASPLLCNPFNEGLAAPAAGGHATSPFTTRPEALVPAGHPNFVRALAQTNVKVTPESSDAEPDPEAGPVVSASPSPPTHYAAPLLHPVVSRSTSFVELPELYKVSGDSLVPNPVSRSTSDDTLALPPPPRKVVQPMRRGKWSATEVALAELLIELFKAGRVPGCREGTTLRAFLAAELRCERMRISKKYAAGQSIGKLVFRRVEECPPDSLLRLERCRAAFRREAAAESGVTEECVEAPPPRPKPPLSTSVPPSPPSLKRPLPATGEKKKRHRPSRPPALKVHELRAQLASRGLSTEGLKGVLKQRLRDALANPNSSFAGAFPVCSTQAPSLDINDDELDGIAALLEPWADL</sequence>
<keyword evidence="5" id="KW-1185">Reference proteome</keyword>
<evidence type="ECO:0000313" key="5">
    <source>
        <dbReference type="Proteomes" id="UP000789595"/>
    </source>
</evidence>
<dbReference type="Pfam" id="PF02037">
    <property type="entry name" value="SAP"/>
    <property type="match status" value="1"/>
</dbReference>
<dbReference type="Gene3D" id="1.10.720.30">
    <property type="entry name" value="SAP domain"/>
    <property type="match status" value="1"/>
</dbReference>
<evidence type="ECO:0000313" key="4">
    <source>
        <dbReference type="EMBL" id="CAH0370971.1"/>
    </source>
</evidence>